<reference evidence="2" key="1">
    <citation type="submission" date="2024-03" db="EMBL/GenBank/DDBJ databases">
        <title>WGS assembly of Saponaria officinalis var. Norfolk2.</title>
        <authorList>
            <person name="Jenkins J."/>
            <person name="Shu S."/>
            <person name="Grimwood J."/>
            <person name="Barry K."/>
            <person name="Goodstein D."/>
            <person name="Schmutz J."/>
            <person name="Leebens-Mack J."/>
            <person name="Osbourn A."/>
        </authorList>
    </citation>
    <scope>NUCLEOTIDE SEQUENCE [LARGE SCALE GENOMIC DNA]</scope>
    <source>
        <strain evidence="2">JIC</strain>
    </source>
</reference>
<sequence>MASNVVAVSEKTIEPRLISYLPIDLIEAEILPKLDPKSLIRFKTVCKSFNAIISSPEFIDLHLRHSLSSNNRFLVTNRPCSDHIIDMYDLNSHSSVPTATFWWPWDAYILGSCNGLLLISVTSHYADCLHLVLLNPSTRTYVELHSEDRDVVNGNIGFGFDDHSNDYKIVAVSHISNRTSTWRVTSVYSVNLKSWKVVDRALTSDSLTKSYTRHNGLLISNHLLHWIFESSYGYYQRIGCFDVIDEEWIRDIHFPDHYYNCRHKGEFLDVGVLDGCLFTSFVNRVDLLFDVWVMKEYGVQESWIKLLSVNIGNDPSGELVPIAKLFNESTNETPGGVVPGACCGPGSSEVLHRNRIRSNKLFWYNWVDNAVIKPEIPVVWGHQPYFVKPSLVRLPNANPNLFGDMYIPDLYASHLQR</sequence>
<gene>
    <name evidence="2" type="ORF">RND81_04G085600</name>
</gene>
<organism evidence="2 3">
    <name type="scientific">Saponaria officinalis</name>
    <name type="common">Common soapwort</name>
    <name type="synonym">Lychnis saponaria</name>
    <dbReference type="NCBI Taxonomy" id="3572"/>
    <lineage>
        <taxon>Eukaryota</taxon>
        <taxon>Viridiplantae</taxon>
        <taxon>Streptophyta</taxon>
        <taxon>Embryophyta</taxon>
        <taxon>Tracheophyta</taxon>
        <taxon>Spermatophyta</taxon>
        <taxon>Magnoliopsida</taxon>
        <taxon>eudicotyledons</taxon>
        <taxon>Gunneridae</taxon>
        <taxon>Pentapetalae</taxon>
        <taxon>Caryophyllales</taxon>
        <taxon>Caryophyllaceae</taxon>
        <taxon>Caryophylleae</taxon>
        <taxon>Saponaria</taxon>
    </lineage>
</organism>
<dbReference type="InterPro" id="IPR050796">
    <property type="entry name" value="SCF_F-box_component"/>
</dbReference>
<keyword evidence="3" id="KW-1185">Reference proteome</keyword>
<dbReference type="CDD" id="cd22157">
    <property type="entry name" value="F-box_AtFBW1-like"/>
    <property type="match status" value="1"/>
</dbReference>
<accession>A0AAW1LK92</accession>
<evidence type="ECO:0000259" key="1">
    <source>
        <dbReference type="SMART" id="SM00256"/>
    </source>
</evidence>
<dbReference type="InterPro" id="IPR001810">
    <property type="entry name" value="F-box_dom"/>
</dbReference>
<proteinExistence type="predicted"/>
<dbReference type="AlphaFoldDB" id="A0AAW1LK92"/>
<dbReference type="InterPro" id="IPR036047">
    <property type="entry name" value="F-box-like_dom_sf"/>
</dbReference>
<dbReference type="Pfam" id="PF00646">
    <property type="entry name" value="F-box"/>
    <property type="match status" value="1"/>
</dbReference>
<name>A0AAW1LK92_SAPOF</name>
<comment type="caution">
    <text evidence="2">The sequence shown here is derived from an EMBL/GenBank/DDBJ whole genome shotgun (WGS) entry which is preliminary data.</text>
</comment>
<dbReference type="InterPro" id="IPR017451">
    <property type="entry name" value="F-box-assoc_interact_dom"/>
</dbReference>
<dbReference type="Pfam" id="PF07734">
    <property type="entry name" value="FBA_1"/>
    <property type="match status" value="1"/>
</dbReference>
<dbReference type="PANTHER" id="PTHR31672">
    <property type="entry name" value="BNACNNG10540D PROTEIN"/>
    <property type="match status" value="1"/>
</dbReference>
<evidence type="ECO:0000313" key="2">
    <source>
        <dbReference type="EMBL" id="KAK9733700.1"/>
    </source>
</evidence>
<feature type="domain" description="F-box" evidence="1">
    <location>
        <begin position="21"/>
        <end position="62"/>
    </location>
</feature>
<dbReference type="SUPFAM" id="SSF81383">
    <property type="entry name" value="F-box domain"/>
    <property type="match status" value="1"/>
</dbReference>
<dbReference type="PANTHER" id="PTHR31672:SF13">
    <property type="entry name" value="F-BOX PROTEIN CPR30-LIKE"/>
    <property type="match status" value="1"/>
</dbReference>
<dbReference type="Gene3D" id="1.20.1280.50">
    <property type="match status" value="1"/>
</dbReference>
<protein>
    <recommendedName>
        <fullName evidence="1">F-box domain-containing protein</fullName>
    </recommendedName>
</protein>
<dbReference type="InterPro" id="IPR006527">
    <property type="entry name" value="F-box-assoc_dom_typ1"/>
</dbReference>
<evidence type="ECO:0000313" key="3">
    <source>
        <dbReference type="Proteomes" id="UP001443914"/>
    </source>
</evidence>
<dbReference type="EMBL" id="JBDFQZ010000004">
    <property type="protein sequence ID" value="KAK9733700.1"/>
    <property type="molecule type" value="Genomic_DNA"/>
</dbReference>
<dbReference type="NCBIfam" id="TIGR01640">
    <property type="entry name" value="F_box_assoc_1"/>
    <property type="match status" value="1"/>
</dbReference>
<dbReference type="Proteomes" id="UP001443914">
    <property type="component" value="Unassembled WGS sequence"/>
</dbReference>
<dbReference type="SMART" id="SM00256">
    <property type="entry name" value="FBOX"/>
    <property type="match status" value="1"/>
</dbReference>